<feature type="compositionally biased region" description="Polar residues" evidence="1">
    <location>
        <begin position="16"/>
        <end position="29"/>
    </location>
</feature>
<accession>A0A0D2WYA8</accession>
<evidence type="ECO:0000313" key="2">
    <source>
        <dbReference type="EMBL" id="KJE98405.1"/>
    </source>
</evidence>
<sequence>MARPWTRQGEAHQRNRAQMLNTRNKTTRRNLSSVIVEHPQACPGPGTRQCPCYARMMSRRLDVMHLRPQDANIEPEKPAQSSTQPTKRRSAHSDLNPNSRSLKQTIDQICKTIDRVLNGELANWLENTGKRETILKFGWLIADDELFGYYDYFLSFVELGAAWETQNIVDSLHHSNISEAIATLEAWCVPFA</sequence>
<protein>
    <submittedName>
        <fullName evidence="2">Uncharacterized protein</fullName>
    </submittedName>
</protein>
<gene>
    <name evidence="2" type="ORF">CAOG_008352</name>
</gene>
<evidence type="ECO:0000256" key="1">
    <source>
        <dbReference type="SAM" id="MobiDB-lite"/>
    </source>
</evidence>
<name>A0A0D2WYA8_CAPO3</name>
<dbReference type="InParanoid" id="A0A0D2WYA8"/>
<reference evidence="3" key="1">
    <citation type="submission" date="2011-02" db="EMBL/GenBank/DDBJ databases">
        <title>The Genome Sequence of Capsaspora owczarzaki ATCC 30864.</title>
        <authorList>
            <person name="Russ C."/>
            <person name="Cuomo C."/>
            <person name="Burger G."/>
            <person name="Gray M.W."/>
            <person name="Holland P.W.H."/>
            <person name="King N."/>
            <person name="Lang F.B.F."/>
            <person name="Roger A.J."/>
            <person name="Ruiz-Trillo I."/>
            <person name="Young S.K."/>
            <person name="Zeng Q."/>
            <person name="Gargeya S."/>
            <person name="Alvarado L."/>
            <person name="Berlin A."/>
            <person name="Chapman S.B."/>
            <person name="Chen Z."/>
            <person name="Freedman E."/>
            <person name="Gellesch M."/>
            <person name="Goldberg J."/>
            <person name="Griggs A."/>
            <person name="Gujja S."/>
            <person name="Heilman E."/>
            <person name="Heiman D."/>
            <person name="Howarth C."/>
            <person name="Mehta T."/>
            <person name="Neiman D."/>
            <person name="Pearson M."/>
            <person name="Roberts A."/>
            <person name="Saif S."/>
            <person name="Shea T."/>
            <person name="Shenoy N."/>
            <person name="Sisk P."/>
            <person name="Stolte C."/>
            <person name="Sykes S."/>
            <person name="White J."/>
            <person name="Yandava C."/>
            <person name="Haas B."/>
            <person name="Nusbaum C."/>
            <person name="Birren B."/>
        </authorList>
    </citation>
    <scope>NUCLEOTIDE SEQUENCE</scope>
    <source>
        <strain evidence="3">ATCC 30864</strain>
    </source>
</reference>
<feature type="region of interest" description="Disordered" evidence="1">
    <location>
        <begin position="69"/>
        <end position="99"/>
    </location>
</feature>
<evidence type="ECO:0000313" key="3">
    <source>
        <dbReference type="Proteomes" id="UP000008743"/>
    </source>
</evidence>
<organism evidence="2 3">
    <name type="scientific">Capsaspora owczarzaki (strain ATCC 30864)</name>
    <dbReference type="NCBI Taxonomy" id="595528"/>
    <lineage>
        <taxon>Eukaryota</taxon>
        <taxon>Filasterea</taxon>
        <taxon>Capsaspora</taxon>
    </lineage>
</organism>
<dbReference type="EMBL" id="KE346415">
    <property type="protein sequence ID" value="KJE98405.1"/>
    <property type="molecule type" value="Genomic_DNA"/>
</dbReference>
<dbReference type="AlphaFoldDB" id="A0A0D2WYA8"/>
<proteinExistence type="predicted"/>
<keyword evidence="3" id="KW-1185">Reference proteome</keyword>
<feature type="region of interest" description="Disordered" evidence="1">
    <location>
        <begin position="1"/>
        <end position="29"/>
    </location>
</feature>
<dbReference type="Proteomes" id="UP000008743">
    <property type="component" value="Unassembled WGS sequence"/>
</dbReference>